<dbReference type="GO" id="GO:0004725">
    <property type="term" value="F:protein tyrosine phosphatase activity"/>
    <property type="evidence" value="ECO:0007669"/>
    <property type="project" value="UniProtKB-EC"/>
</dbReference>
<dbReference type="SMART" id="SM00226">
    <property type="entry name" value="LMWPc"/>
    <property type="match status" value="1"/>
</dbReference>
<evidence type="ECO:0000256" key="6">
    <source>
        <dbReference type="PIRSR" id="PIRSR617867-1"/>
    </source>
</evidence>
<evidence type="ECO:0000256" key="2">
    <source>
        <dbReference type="ARBA" id="ARBA00013064"/>
    </source>
</evidence>
<dbReference type="RefSeq" id="WP_105044130.1">
    <property type="nucleotide sequence ID" value="NZ_MQWA01000001.1"/>
</dbReference>
<dbReference type="SUPFAM" id="SSF52788">
    <property type="entry name" value="Phosphotyrosine protein phosphatases I"/>
    <property type="match status" value="1"/>
</dbReference>
<sequence length="164" mass="18134">MDSEKRVLFVCTGNTCRSPMAEGIFRKATKDNALLMSLGSAGVAAYDGDRISPETADELKRREATLNDFRSRSVTKEMLEGATHVFAMTESHLYTLTRSFPDFADRCYLVCDFLEINGEGGMDVPDPIGMGVKAYQQVGEVFEHAIPSLIDFIENEESTESTNS</sequence>
<dbReference type="PANTHER" id="PTHR11717:SF31">
    <property type="entry name" value="LOW MOLECULAR WEIGHT PROTEIN-TYROSINE-PHOSPHATASE ETP-RELATED"/>
    <property type="match status" value="1"/>
</dbReference>
<evidence type="ECO:0000256" key="4">
    <source>
        <dbReference type="ARBA" id="ARBA00022912"/>
    </source>
</evidence>
<feature type="active site" evidence="6">
    <location>
        <position position="17"/>
    </location>
</feature>
<evidence type="ECO:0000256" key="3">
    <source>
        <dbReference type="ARBA" id="ARBA00022801"/>
    </source>
</evidence>
<keyword evidence="3" id="KW-0378">Hydrolase</keyword>
<dbReference type="EMBL" id="MQWA01000001">
    <property type="protein sequence ID" value="PQJ29623.1"/>
    <property type="molecule type" value="Genomic_DNA"/>
</dbReference>
<dbReference type="InterPro" id="IPR023485">
    <property type="entry name" value="Ptyr_pPase"/>
</dbReference>
<keyword evidence="9" id="KW-1185">Reference proteome</keyword>
<dbReference type="Pfam" id="PF01451">
    <property type="entry name" value="LMWPc"/>
    <property type="match status" value="1"/>
</dbReference>
<evidence type="ECO:0000256" key="5">
    <source>
        <dbReference type="ARBA" id="ARBA00051722"/>
    </source>
</evidence>
<feature type="active site" description="Nucleophile" evidence="6">
    <location>
        <position position="11"/>
    </location>
</feature>
<dbReference type="OrthoDB" id="9784339at2"/>
<gene>
    <name evidence="8" type="ORF">BSZ32_14750</name>
</gene>
<protein>
    <recommendedName>
        <fullName evidence="2">protein-tyrosine-phosphatase</fullName>
        <ecNumber evidence="2">3.1.3.48</ecNumber>
    </recommendedName>
</protein>
<dbReference type="Gene3D" id="3.40.50.2300">
    <property type="match status" value="1"/>
</dbReference>
<dbReference type="PRINTS" id="PR00719">
    <property type="entry name" value="LMWPTPASE"/>
</dbReference>
<dbReference type="AlphaFoldDB" id="A0A2S7U609"/>
<comment type="catalytic activity">
    <reaction evidence="5">
        <text>O-phospho-L-tyrosyl-[protein] + H2O = L-tyrosyl-[protein] + phosphate</text>
        <dbReference type="Rhea" id="RHEA:10684"/>
        <dbReference type="Rhea" id="RHEA-COMP:10136"/>
        <dbReference type="Rhea" id="RHEA-COMP:20101"/>
        <dbReference type="ChEBI" id="CHEBI:15377"/>
        <dbReference type="ChEBI" id="CHEBI:43474"/>
        <dbReference type="ChEBI" id="CHEBI:46858"/>
        <dbReference type="ChEBI" id="CHEBI:61978"/>
        <dbReference type="EC" id="3.1.3.48"/>
    </reaction>
</comment>
<evidence type="ECO:0000313" key="8">
    <source>
        <dbReference type="EMBL" id="PQJ29623.1"/>
    </source>
</evidence>
<comment type="caution">
    <text evidence="8">The sequence shown here is derived from an EMBL/GenBank/DDBJ whole genome shotgun (WGS) entry which is preliminary data.</text>
</comment>
<reference evidence="8 9" key="1">
    <citation type="submission" date="2016-12" db="EMBL/GenBank/DDBJ databases">
        <title>Study of bacterial adaptation to deep sea.</title>
        <authorList>
            <person name="Song J."/>
            <person name="Yoshizawa S."/>
            <person name="Kogure K."/>
        </authorList>
    </citation>
    <scope>NUCLEOTIDE SEQUENCE [LARGE SCALE GENOMIC DNA]</scope>
    <source>
        <strain evidence="8 9">SAORIC-165</strain>
    </source>
</reference>
<comment type="similarity">
    <text evidence="1">Belongs to the low molecular weight phosphotyrosine protein phosphatase family.</text>
</comment>
<organism evidence="8 9">
    <name type="scientific">Rubritalea profundi</name>
    <dbReference type="NCBI Taxonomy" id="1658618"/>
    <lineage>
        <taxon>Bacteria</taxon>
        <taxon>Pseudomonadati</taxon>
        <taxon>Verrucomicrobiota</taxon>
        <taxon>Verrucomicrobiia</taxon>
        <taxon>Verrucomicrobiales</taxon>
        <taxon>Rubritaleaceae</taxon>
        <taxon>Rubritalea</taxon>
    </lineage>
</organism>
<keyword evidence="4" id="KW-0904">Protein phosphatase</keyword>
<dbReference type="InterPro" id="IPR017867">
    <property type="entry name" value="Tyr_phospatase_low_mol_wt"/>
</dbReference>
<dbReference type="InterPro" id="IPR036196">
    <property type="entry name" value="Ptyr_pPase_sf"/>
</dbReference>
<accession>A0A2S7U609</accession>
<evidence type="ECO:0000313" key="9">
    <source>
        <dbReference type="Proteomes" id="UP000239907"/>
    </source>
</evidence>
<dbReference type="EC" id="3.1.3.48" evidence="2"/>
<name>A0A2S7U609_9BACT</name>
<dbReference type="PANTHER" id="PTHR11717">
    <property type="entry name" value="LOW MOLECULAR WEIGHT PROTEIN TYROSINE PHOSPHATASE"/>
    <property type="match status" value="1"/>
</dbReference>
<feature type="active site" description="Proton donor" evidence="6">
    <location>
        <position position="126"/>
    </location>
</feature>
<evidence type="ECO:0000259" key="7">
    <source>
        <dbReference type="SMART" id="SM00226"/>
    </source>
</evidence>
<dbReference type="InterPro" id="IPR050438">
    <property type="entry name" value="LMW_PTPase"/>
</dbReference>
<feature type="domain" description="Phosphotyrosine protein phosphatase I" evidence="7">
    <location>
        <begin position="5"/>
        <end position="152"/>
    </location>
</feature>
<proteinExistence type="inferred from homology"/>
<evidence type="ECO:0000256" key="1">
    <source>
        <dbReference type="ARBA" id="ARBA00011063"/>
    </source>
</evidence>
<dbReference type="Proteomes" id="UP000239907">
    <property type="component" value="Unassembled WGS sequence"/>
</dbReference>